<dbReference type="Pfam" id="PF03537">
    <property type="entry name" value="Glyco_hydro_114"/>
    <property type="match status" value="1"/>
</dbReference>
<dbReference type="PANTHER" id="PTHR35273:SF2">
    <property type="entry name" value="ALPHA-GALACTOSIDASE"/>
    <property type="match status" value="1"/>
</dbReference>
<dbReference type="GO" id="GO:0004557">
    <property type="term" value="F:alpha-galactosidase activity"/>
    <property type="evidence" value="ECO:0007669"/>
    <property type="project" value="UniProtKB-EC"/>
</dbReference>
<accession>A0A1Y1WXL7</accession>
<comment type="caution">
    <text evidence="5">The sequence shown here is derived from an EMBL/GenBank/DDBJ whole genome shotgun (WGS) entry which is preliminary data.</text>
</comment>
<dbReference type="PANTHER" id="PTHR35273">
    <property type="entry name" value="ALPHA-1,4 POLYGALACTOSAMINIDASE, PUTATIVE (AFU_ORTHOLOGUE AFUA_3G07890)-RELATED"/>
    <property type="match status" value="1"/>
</dbReference>
<dbReference type="STRING" id="1754192.A0A1Y1WXL7"/>
<evidence type="ECO:0000256" key="3">
    <source>
        <dbReference type="SAM" id="SignalP"/>
    </source>
</evidence>
<name>A0A1Y1WXL7_9FUNG</name>
<evidence type="ECO:0000313" key="5">
    <source>
        <dbReference type="EMBL" id="ORX78290.1"/>
    </source>
</evidence>
<reference evidence="5 6" key="1">
    <citation type="submission" date="2016-08" db="EMBL/GenBank/DDBJ databases">
        <title>A Parts List for Fungal Cellulosomes Revealed by Comparative Genomics.</title>
        <authorList>
            <consortium name="DOE Joint Genome Institute"/>
            <person name="Haitjema C.H."/>
            <person name="Gilmore S.P."/>
            <person name="Henske J.K."/>
            <person name="Solomon K.V."/>
            <person name="De Groot R."/>
            <person name="Kuo A."/>
            <person name="Mondo S.J."/>
            <person name="Salamov A.A."/>
            <person name="Labutti K."/>
            <person name="Zhao Z."/>
            <person name="Chiniquy J."/>
            <person name="Barry K."/>
            <person name="Brewer H.M."/>
            <person name="Purvine S.O."/>
            <person name="Wright A.T."/>
            <person name="Boxma B."/>
            <person name="Van Alen T."/>
            <person name="Hackstein J.H."/>
            <person name="Baker S.E."/>
            <person name="Grigoriev I.V."/>
            <person name="O'Malley M.A."/>
        </authorList>
    </citation>
    <scope>NUCLEOTIDE SEQUENCE [LARGE SCALE GENOMIC DNA]</scope>
    <source>
        <strain evidence="5 6">S4</strain>
    </source>
</reference>
<dbReference type="AlphaFoldDB" id="A0A1Y1WXL7"/>
<evidence type="ECO:0000259" key="4">
    <source>
        <dbReference type="Pfam" id="PF03537"/>
    </source>
</evidence>
<sequence length="260" mass="30135">MKFLLPVTFLITCLFNSKVEARWKPKIGTTWNYVLNDDLGFDVAKETAEVVDIDYETSTEVINKLHKKNISVICYFSVGTFEDFRDDADDFLAIKDLVRDPYVEWEGEYWLDYRVKGLKNLIEKHGYLTEPSKWENPLTVKDTIDYAIWLAETAHKKNLSIGLKNIPGTIDKLGSYFDFAINESCVNFDECYLYENFLKSGKPVFGVTYYGLTAENKERLCRNLYGLPISMIIKENRELYQDVIFFNGKETCGKNFDTGL</sequence>
<gene>
    <name evidence="5" type="ORF">BCR32DRAFT_247298</name>
</gene>
<dbReference type="Gene3D" id="3.20.20.70">
    <property type="entry name" value="Aldolase class I"/>
    <property type="match status" value="2"/>
</dbReference>
<proteinExistence type="predicted"/>
<dbReference type="InterPro" id="IPR013785">
    <property type="entry name" value="Aldolase_TIM"/>
</dbReference>
<comment type="catalytic activity">
    <reaction evidence="1">
        <text>Hydrolysis of terminal, non-reducing alpha-D-galactose residues in alpha-D-galactosides, including galactose oligosaccharides, galactomannans and galactolipids.</text>
        <dbReference type="EC" id="3.2.1.22"/>
    </reaction>
</comment>
<dbReference type="OrthoDB" id="2108802at2759"/>
<evidence type="ECO:0000256" key="1">
    <source>
        <dbReference type="ARBA" id="ARBA00001255"/>
    </source>
</evidence>
<dbReference type="SUPFAM" id="SSF51445">
    <property type="entry name" value="(Trans)glycosidases"/>
    <property type="match status" value="1"/>
</dbReference>
<protein>
    <recommendedName>
        <fullName evidence="2">alpha-galactosidase</fullName>
        <ecNumber evidence="2">3.2.1.22</ecNumber>
    </recommendedName>
</protein>
<keyword evidence="6" id="KW-1185">Reference proteome</keyword>
<evidence type="ECO:0000256" key="2">
    <source>
        <dbReference type="ARBA" id="ARBA00012755"/>
    </source>
</evidence>
<feature type="domain" description="Glycoside-hydrolase family GH114 TIM-barrel" evidence="4">
    <location>
        <begin position="30"/>
        <end position="239"/>
    </location>
</feature>
<dbReference type="EMBL" id="MCFG01000216">
    <property type="protein sequence ID" value="ORX78290.1"/>
    <property type="molecule type" value="Genomic_DNA"/>
</dbReference>
<dbReference type="EC" id="3.2.1.22" evidence="2"/>
<dbReference type="InterPro" id="IPR017853">
    <property type="entry name" value="GH"/>
</dbReference>
<dbReference type="Proteomes" id="UP000193944">
    <property type="component" value="Unassembled WGS sequence"/>
</dbReference>
<organism evidence="5 6">
    <name type="scientific">Anaeromyces robustus</name>
    <dbReference type="NCBI Taxonomy" id="1754192"/>
    <lineage>
        <taxon>Eukaryota</taxon>
        <taxon>Fungi</taxon>
        <taxon>Fungi incertae sedis</taxon>
        <taxon>Chytridiomycota</taxon>
        <taxon>Chytridiomycota incertae sedis</taxon>
        <taxon>Neocallimastigomycetes</taxon>
        <taxon>Neocallimastigales</taxon>
        <taxon>Neocallimastigaceae</taxon>
        <taxon>Anaeromyces</taxon>
    </lineage>
</organism>
<evidence type="ECO:0000313" key="6">
    <source>
        <dbReference type="Proteomes" id="UP000193944"/>
    </source>
</evidence>
<reference evidence="5 6" key="2">
    <citation type="submission" date="2016-08" db="EMBL/GenBank/DDBJ databases">
        <title>Pervasive Adenine N6-methylation of Active Genes in Fungi.</title>
        <authorList>
            <consortium name="DOE Joint Genome Institute"/>
            <person name="Mondo S.J."/>
            <person name="Dannebaum R.O."/>
            <person name="Kuo R.C."/>
            <person name="Labutti K."/>
            <person name="Haridas S."/>
            <person name="Kuo A."/>
            <person name="Salamov A."/>
            <person name="Ahrendt S.R."/>
            <person name="Lipzen A."/>
            <person name="Sullivan W."/>
            <person name="Andreopoulos W.B."/>
            <person name="Clum A."/>
            <person name="Lindquist E."/>
            <person name="Daum C."/>
            <person name="Ramamoorthy G.K."/>
            <person name="Gryganskyi A."/>
            <person name="Culley D."/>
            <person name="Magnuson J.K."/>
            <person name="James T.Y."/>
            <person name="O'Malley M.A."/>
            <person name="Stajich J.E."/>
            <person name="Spatafora J.W."/>
            <person name="Visel A."/>
            <person name="Grigoriev I.V."/>
        </authorList>
    </citation>
    <scope>NUCLEOTIDE SEQUENCE [LARGE SCALE GENOMIC DNA]</scope>
    <source>
        <strain evidence="5 6">S4</strain>
    </source>
</reference>
<dbReference type="InterPro" id="IPR004352">
    <property type="entry name" value="GH114_TIM-barrel"/>
</dbReference>
<keyword evidence="3" id="KW-0732">Signal</keyword>
<feature type="signal peptide" evidence="3">
    <location>
        <begin position="1"/>
        <end position="21"/>
    </location>
</feature>
<feature type="chain" id="PRO_5012440571" description="alpha-galactosidase" evidence="3">
    <location>
        <begin position="22"/>
        <end position="260"/>
    </location>
</feature>